<protein>
    <submittedName>
        <fullName evidence="2">Uncharacterized protein</fullName>
    </submittedName>
</protein>
<evidence type="ECO:0000256" key="1">
    <source>
        <dbReference type="SAM" id="MobiDB-lite"/>
    </source>
</evidence>
<dbReference type="EMBL" id="JACASF010000001">
    <property type="protein sequence ID" value="KAF6501119.1"/>
    <property type="molecule type" value="Genomic_DNA"/>
</dbReference>
<organism evidence="2 3">
    <name type="scientific">Molossus molossus</name>
    <name type="common">Pallas' mastiff bat</name>
    <name type="synonym">Vespertilio molossus</name>
    <dbReference type="NCBI Taxonomy" id="27622"/>
    <lineage>
        <taxon>Eukaryota</taxon>
        <taxon>Metazoa</taxon>
        <taxon>Chordata</taxon>
        <taxon>Craniata</taxon>
        <taxon>Vertebrata</taxon>
        <taxon>Euteleostomi</taxon>
        <taxon>Mammalia</taxon>
        <taxon>Eutheria</taxon>
        <taxon>Laurasiatheria</taxon>
        <taxon>Chiroptera</taxon>
        <taxon>Yangochiroptera</taxon>
        <taxon>Molossidae</taxon>
        <taxon>Molossus</taxon>
    </lineage>
</organism>
<comment type="caution">
    <text evidence="2">The sequence shown here is derived from an EMBL/GenBank/DDBJ whole genome shotgun (WGS) entry which is preliminary data.</text>
</comment>
<feature type="region of interest" description="Disordered" evidence="1">
    <location>
        <begin position="155"/>
        <end position="174"/>
    </location>
</feature>
<name>A0A7J8JXL1_MOLMO</name>
<dbReference type="Proteomes" id="UP000550707">
    <property type="component" value="Unassembled WGS sequence"/>
</dbReference>
<evidence type="ECO:0000313" key="3">
    <source>
        <dbReference type="Proteomes" id="UP000550707"/>
    </source>
</evidence>
<accession>A0A7J8JXL1</accession>
<keyword evidence="3" id="KW-1185">Reference proteome</keyword>
<dbReference type="AlphaFoldDB" id="A0A7J8JXL1"/>
<reference evidence="2 3" key="1">
    <citation type="journal article" date="2020" name="Nature">
        <title>Six reference-quality genomes reveal evolution of bat adaptations.</title>
        <authorList>
            <person name="Jebb D."/>
            <person name="Huang Z."/>
            <person name="Pippel M."/>
            <person name="Hughes G.M."/>
            <person name="Lavrichenko K."/>
            <person name="Devanna P."/>
            <person name="Winkler S."/>
            <person name="Jermiin L.S."/>
            <person name="Skirmuntt E.C."/>
            <person name="Katzourakis A."/>
            <person name="Burkitt-Gray L."/>
            <person name="Ray D.A."/>
            <person name="Sullivan K.A.M."/>
            <person name="Roscito J.G."/>
            <person name="Kirilenko B.M."/>
            <person name="Davalos L.M."/>
            <person name="Corthals A.P."/>
            <person name="Power M.L."/>
            <person name="Jones G."/>
            <person name="Ransome R.D."/>
            <person name="Dechmann D.K.N."/>
            <person name="Locatelli A.G."/>
            <person name="Puechmaille S.J."/>
            <person name="Fedrigo O."/>
            <person name="Jarvis E.D."/>
            <person name="Hiller M."/>
            <person name="Vernes S.C."/>
            <person name="Myers E.W."/>
            <person name="Teeling E.C."/>
        </authorList>
    </citation>
    <scope>NUCLEOTIDE SEQUENCE [LARGE SCALE GENOMIC DNA]</scope>
    <source>
        <strain evidence="2">MMolMol1</strain>
        <tissue evidence="2">Muscle</tissue>
    </source>
</reference>
<dbReference type="InParanoid" id="A0A7J8JXL1"/>
<sequence length="174" mass="18996">MSWDGTGPPSSKAKLFLQHHAAFSGWVVHPGHLSTRPWMYRGHFPRSHIVVWPGPALASTGRRLTVLGMGHTHPSAQRPLPRLQGGDLSSLLPSVKLSTPLCVVREVLRDQLSQDTCRGELHRGPQAVGFLPLELLRRVWDSLCGRLCSSQGSGLLLSPRAPPSRGDRCPSLTP</sequence>
<gene>
    <name evidence="2" type="ORF">HJG59_008098</name>
</gene>
<evidence type="ECO:0000313" key="2">
    <source>
        <dbReference type="EMBL" id="KAF6501119.1"/>
    </source>
</evidence>
<proteinExistence type="predicted"/>